<dbReference type="SUPFAM" id="SSF47794">
    <property type="entry name" value="Rad51 N-terminal domain-like"/>
    <property type="match status" value="1"/>
</dbReference>
<dbReference type="InterPro" id="IPR001650">
    <property type="entry name" value="Helicase_C-like"/>
</dbReference>
<evidence type="ECO:0000313" key="6">
    <source>
        <dbReference type="Proteomes" id="UP000305792"/>
    </source>
</evidence>
<dbReference type="CDD" id="cd17919">
    <property type="entry name" value="DEXHc_Snf"/>
    <property type="match status" value="1"/>
</dbReference>
<dbReference type="Gene3D" id="1.10.150.20">
    <property type="entry name" value="5' to 3' exonuclease, C-terminal subdomain"/>
    <property type="match status" value="1"/>
</dbReference>
<dbReference type="SMART" id="SM00490">
    <property type="entry name" value="HELICc"/>
    <property type="match status" value="1"/>
</dbReference>
<reference evidence="5 6" key="1">
    <citation type="journal article" date="2018" name="Int. J. Syst. Evol. Microbiol.">
        <title>Glycomyces paridis sp. nov., isolated from the medicinal plant Paris polyphylla.</title>
        <authorList>
            <person name="Fang X.M."/>
            <person name="Bai J.L."/>
            <person name="Su J."/>
            <person name="Zhao L.L."/>
            <person name="Liu H.Y."/>
            <person name="Ma B.P."/>
            <person name="Zhang Y.Q."/>
            <person name="Yu L.Y."/>
        </authorList>
    </citation>
    <scope>NUCLEOTIDE SEQUENCE [LARGE SCALE GENOMIC DNA]</scope>
    <source>
        <strain evidence="5 6">CPCC 204357</strain>
    </source>
</reference>
<keyword evidence="5" id="KW-0547">Nucleotide-binding</keyword>
<name>A0A4S8PJY9_9ACTN</name>
<comment type="caution">
    <text evidence="5">The sequence shown here is derived from an EMBL/GenBank/DDBJ whole genome shotgun (WGS) entry which is preliminary data.</text>
</comment>
<protein>
    <submittedName>
        <fullName evidence="5">ATP-dependent helicase</fullName>
    </submittedName>
</protein>
<keyword evidence="1" id="KW-0378">Hydrolase</keyword>
<dbReference type="InterPro" id="IPR038718">
    <property type="entry name" value="SNF2-like_sf"/>
</dbReference>
<dbReference type="InterPro" id="IPR027417">
    <property type="entry name" value="P-loop_NTPase"/>
</dbReference>
<evidence type="ECO:0000313" key="5">
    <source>
        <dbReference type="EMBL" id="THV30065.1"/>
    </source>
</evidence>
<dbReference type="InterPro" id="IPR010995">
    <property type="entry name" value="DNA_repair_Rad51/TF_NusA_a-hlx"/>
</dbReference>
<feature type="domain" description="Helicase C-terminal" evidence="4">
    <location>
        <begin position="555"/>
        <end position="704"/>
    </location>
</feature>
<gene>
    <name evidence="5" type="ORF">E9998_06725</name>
</gene>
<dbReference type="InterPro" id="IPR049730">
    <property type="entry name" value="SNF2/RAD54-like_C"/>
</dbReference>
<evidence type="ECO:0000256" key="1">
    <source>
        <dbReference type="ARBA" id="ARBA00022801"/>
    </source>
</evidence>
<dbReference type="GO" id="GO:0016787">
    <property type="term" value="F:hydrolase activity"/>
    <property type="evidence" value="ECO:0007669"/>
    <property type="project" value="UniProtKB-KW"/>
</dbReference>
<dbReference type="Gene3D" id="3.40.50.300">
    <property type="entry name" value="P-loop containing nucleotide triphosphate hydrolases"/>
    <property type="match status" value="1"/>
</dbReference>
<organism evidence="5 6">
    <name type="scientific">Glycomyces paridis</name>
    <dbReference type="NCBI Taxonomy" id="2126555"/>
    <lineage>
        <taxon>Bacteria</taxon>
        <taxon>Bacillati</taxon>
        <taxon>Actinomycetota</taxon>
        <taxon>Actinomycetes</taxon>
        <taxon>Glycomycetales</taxon>
        <taxon>Glycomycetaceae</taxon>
        <taxon>Glycomyces</taxon>
    </lineage>
</organism>
<dbReference type="PROSITE" id="PS51192">
    <property type="entry name" value="HELICASE_ATP_BIND_1"/>
    <property type="match status" value="1"/>
</dbReference>
<dbReference type="PANTHER" id="PTHR10799">
    <property type="entry name" value="SNF2/RAD54 HELICASE FAMILY"/>
    <property type="match status" value="1"/>
</dbReference>
<dbReference type="GO" id="GO:0005524">
    <property type="term" value="F:ATP binding"/>
    <property type="evidence" value="ECO:0007669"/>
    <property type="project" value="InterPro"/>
</dbReference>
<sequence length="741" mass="82485">MGSLPTPGGPVADTRRDRRKLRERARSQVARARDLLRRYESLAGEPSRLREATRGYVAELEQEDVSVRLAVMRVTELKKVSKGLRLAKLEQAGITTVADVLANSRERLLDIPGIGAQTVEDVKAAAELVAAQSAADTRPRFDPVRRDPRQSRILAYLRAEQNAATVVDDLREAAHRFRSRAEPYFKAADRAGSRLAMLFASRRRKDEALAGLDALEAANAHAETGALERDLAAALEQVQPERWSSDELWRDYEDRAASINTQLAKLTGTDVEDAERAEDFVGADLRQEIETLPFDGTLLRTDLRFYQLFGAKYAIHQRKAIIGDEMGLGKTIQSLAVAAHLAADGQRRCLVVCPASVVPNWLNEIRKHTHLDPFGLHGPGREEEARKWLRRGGVAVTTFNTIDRLESLPQRTKLSLLIVDEAHYIKNPNAKRSMAVGAAIKRSKRAILLSGTPMENRVQEFQSLISHLRPDIADLVGEGDDVVGAEEFRRTVAPVYLRRNQEDVLTELPEKIEVEEWVQFNAGDEDEYREQVRRRNLMGMRRASSALPDSAKLERLAELVEDAGEEGQKVIVFSYFLDVLKAVAERIGDRAIGPITGSIAAPKRQGMVDAFTRREGPAVLLAQIEAGGVGLNVQAASVVVLAEPQWKPSIEQQAVARAHRMGQTRRVQVHRLLAKDGVDERIREVQEHKDLLFEHYARHSEAKTTGAMATATALATFGDESVPLEQRIIDAERTRLGLDRP</sequence>
<dbReference type="EMBL" id="STGX01000004">
    <property type="protein sequence ID" value="THV30065.1"/>
    <property type="molecule type" value="Genomic_DNA"/>
</dbReference>
<feature type="domain" description="Helicase ATP-binding" evidence="3">
    <location>
        <begin position="311"/>
        <end position="471"/>
    </location>
</feature>
<feature type="region of interest" description="Disordered" evidence="2">
    <location>
        <begin position="1"/>
        <end position="26"/>
    </location>
</feature>
<dbReference type="SUPFAM" id="SSF52540">
    <property type="entry name" value="P-loop containing nucleoside triphosphate hydrolases"/>
    <property type="match status" value="2"/>
</dbReference>
<evidence type="ECO:0000256" key="2">
    <source>
        <dbReference type="SAM" id="MobiDB-lite"/>
    </source>
</evidence>
<accession>A0A4S8PJY9</accession>
<keyword evidence="5" id="KW-0347">Helicase</keyword>
<evidence type="ECO:0000259" key="4">
    <source>
        <dbReference type="PROSITE" id="PS51194"/>
    </source>
</evidence>
<dbReference type="GO" id="GO:0004386">
    <property type="term" value="F:helicase activity"/>
    <property type="evidence" value="ECO:0007669"/>
    <property type="project" value="UniProtKB-KW"/>
</dbReference>
<keyword evidence="6" id="KW-1185">Reference proteome</keyword>
<dbReference type="Pfam" id="PF00176">
    <property type="entry name" value="SNF2-rel_dom"/>
    <property type="match status" value="1"/>
</dbReference>
<dbReference type="Pfam" id="PF00271">
    <property type="entry name" value="Helicase_C"/>
    <property type="match status" value="1"/>
</dbReference>
<dbReference type="CDD" id="cd18793">
    <property type="entry name" value="SF2_C_SNF"/>
    <property type="match status" value="1"/>
</dbReference>
<evidence type="ECO:0000259" key="3">
    <source>
        <dbReference type="PROSITE" id="PS51192"/>
    </source>
</evidence>
<dbReference type="InterPro" id="IPR014001">
    <property type="entry name" value="Helicase_ATP-bd"/>
</dbReference>
<dbReference type="Proteomes" id="UP000305792">
    <property type="component" value="Unassembled WGS sequence"/>
</dbReference>
<dbReference type="AlphaFoldDB" id="A0A4S8PJY9"/>
<dbReference type="InterPro" id="IPR000330">
    <property type="entry name" value="SNF2_N"/>
</dbReference>
<dbReference type="Gene3D" id="3.40.50.10810">
    <property type="entry name" value="Tandem AAA-ATPase domain"/>
    <property type="match status" value="1"/>
</dbReference>
<keyword evidence="5" id="KW-0067">ATP-binding</keyword>
<dbReference type="Pfam" id="PF14520">
    <property type="entry name" value="HHH_5"/>
    <property type="match status" value="1"/>
</dbReference>
<dbReference type="PROSITE" id="PS51194">
    <property type="entry name" value="HELICASE_CTER"/>
    <property type="match status" value="1"/>
</dbReference>
<dbReference type="SMART" id="SM00487">
    <property type="entry name" value="DEXDc"/>
    <property type="match status" value="1"/>
</dbReference>
<dbReference type="OrthoDB" id="9760715at2"/>
<proteinExistence type="predicted"/>